<name>A0ACC1SL20_9HYPO</name>
<organism evidence="1 2">
    <name type="scientific">Fusarium decemcellulare</name>
    <dbReference type="NCBI Taxonomy" id="57161"/>
    <lineage>
        <taxon>Eukaryota</taxon>
        <taxon>Fungi</taxon>
        <taxon>Dikarya</taxon>
        <taxon>Ascomycota</taxon>
        <taxon>Pezizomycotina</taxon>
        <taxon>Sordariomycetes</taxon>
        <taxon>Hypocreomycetidae</taxon>
        <taxon>Hypocreales</taxon>
        <taxon>Nectriaceae</taxon>
        <taxon>Fusarium</taxon>
        <taxon>Fusarium decemcellulare species complex</taxon>
    </lineage>
</organism>
<sequence>MSVGEVTPDQGPQPASTSPEQQTSNNTNPPKTENTNSAGAPAAQVNINPDSTAGNTEPNQNNDTSAAKAKDANSRWIQRIESEGFSNFVTYEWLKDVNTRIAVLESSTDNKDEKKDAEEKNDDEQLEGIMMQPKVRDCNWEQFKNRYSAEECTFAIETLLASEDLENQMRDEQLRRLPAESRKDLFEENRDKRPRRGRTDKNAKAPRMERVRINSPALMRFLRKTIGETSWSTKPHTFLKPFKLLTHFHDKMEKEFQTLQEAFQSQAPGEGDLAGSVQSPVEKAPKPLVESVALSPTQKESKEQNPCDESEDLKNIKQETPHADGSKSPTSFQHDVAATEKASSMTEHNDTAIPDEDDSPELEVFSRDEFEVIKCFMDFARIRLLKPYHKFDHLDHSHQAKVRYDDLRSLFRPEELIFQRDDPKLKSSRLDVDSRRSVPGTLGGPKLFRVFFVSVEEFEWRVDNLENQEEGISLHKPAEADPIKVQAYYIDFDGTSYAGVSRQWTISRFRGEKEVTKLEIYPARFHKNSEKHIQSFQKRGERFRDLLRQPHLAVEHDGWTLTHDPVGETIHDYSREERAEYIDSDVIIDFQEAYQTMPAWKPSFEQYITSTFEPNTEYDEFAVIQWSGSDRPSSINKFREVVVEFDSVGALEWNNMAETDNFIVDSTTRTIETDASKQKLTPEDLSLLPSRLFVYSLRHRKFVNADIENLKQPPVMSNPFDELKISTPHKQLIRSVVQDHFDKKSIQRELQTEGLEPMEQDFIRGKGKGLVILLHGAPGVGKTATAEAVAYAHRKPLFPITCGDLGIDPIIVESSLSRIFRLANLWDCVLLLDEAEIFLSQREKKDDNLQRNALVSIFLRTLEYYPGILFLTTNRVGVLDEALNSRVHVSISFPYLNLDQTVALFEMNLKRSGMIADQRVARTKQPKISIRSHEIIEFAKFHYNNRPNKSSPWWNGRQIRNAFQIATSLAYVDNPDDSDDSTRYLGRYHFDKVLGLIRDYEQYRESLFQKTDNELAEHREERTHVAGNFYARQDTRGYDLTPDPYRPRPYTPQHLPSFSGSVSNARATPDRHEEFDYMTQEPRAYASTPHRREPSHSPMYSPYSGAGVEQRPSRGEWDPRDMDHYGNPLQRMR</sequence>
<reference evidence="1" key="1">
    <citation type="submission" date="2022-08" db="EMBL/GenBank/DDBJ databases">
        <title>Genome Sequence of Fusarium decemcellulare.</title>
        <authorList>
            <person name="Buettner E."/>
        </authorList>
    </citation>
    <scope>NUCLEOTIDE SEQUENCE</scope>
    <source>
        <strain evidence="1">Babe19</strain>
    </source>
</reference>
<accession>A0ACC1SL20</accession>
<keyword evidence="2" id="KW-1185">Reference proteome</keyword>
<dbReference type="EMBL" id="JANRMS010000318">
    <property type="protein sequence ID" value="KAJ3542043.1"/>
    <property type="molecule type" value="Genomic_DNA"/>
</dbReference>
<evidence type="ECO:0000313" key="1">
    <source>
        <dbReference type="EMBL" id="KAJ3542043.1"/>
    </source>
</evidence>
<protein>
    <submittedName>
        <fullName evidence="1">Uncharacterized protein</fullName>
    </submittedName>
</protein>
<proteinExistence type="predicted"/>
<dbReference type="Proteomes" id="UP001148629">
    <property type="component" value="Unassembled WGS sequence"/>
</dbReference>
<comment type="caution">
    <text evidence="1">The sequence shown here is derived from an EMBL/GenBank/DDBJ whole genome shotgun (WGS) entry which is preliminary data.</text>
</comment>
<evidence type="ECO:0000313" key="2">
    <source>
        <dbReference type="Proteomes" id="UP001148629"/>
    </source>
</evidence>
<gene>
    <name evidence="1" type="ORF">NM208_g4314</name>
</gene>